<dbReference type="GO" id="GO:0005524">
    <property type="term" value="F:ATP binding"/>
    <property type="evidence" value="ECO:0007669"/>
    <property type="project" value="UniProtKB-KW"/>
</dbReference>
<keyword evidence="1" id="KW-0547">Nucleotide-binding</keyword>
<gene>
    <name evidence="1" type="ORF">ACFOLC_03620</name>
</gene>
<organism evidence="1 2">
    <name type="scientific">Lysobacter cavernae</name>
    <dbReference type="NCBI Taxonomy" id="1685901"/>
    <lineage>
        <taxon>Bacteria</taxon>
        <taxon>Pseudomonadati</taxon>
        <taxon>Pseudomonadota</taxon>
        <taxon>Gammaproteobacteria</taxon>
        <taxon>Lysobacterales</taxon>
        <taxon>Lysobacteraceae</taxon>
        <taxon>Lysobacter</taxon>
    </lineage>
</organism>
<protein>
    <submittedName>
        <fullName evidence="1">ATP-binding protein</fullName>
    </submittedName>
</protein>
<accession>A0ABV7RKP4</accession>
<proteinExistence type="predicted"/>
<dbReference type="EMBL" id="JBHRXK010000001">
    <property type="protein sequence ID" value="MFC3550095.1"/>
    <property type="molecule type" value="Genomic_DNA"/>
</dbReference>
<dbReference type="InterPro" id="IPR036890">
    <property type="entry name" value="HATPase_C_sf"/>
</dbReference>
<dbReference type="Gene3D" id="3.30.565.10">
    <property type="entry name" value="Histidine kinase-like ATPase, C-terminal domain"/>
    <property type="match status" value="1"/>
</dbReference>
<keyword evidence="1" id="KW-0067">ATP-binding</keyword>
<dbReference type="SUPFAM" id="SSF55874">
    <property type="entry name" value="ATPase domain of HSP90 chaperone/DNA topoisomerase II/histidine kinase"/>
    <property type="match status" value="1"/>
</dbReference>
<sequence length="487" mass="54555">MKMEPSHTLEVIPDPVSLIESMRSVGYSVEAAVADIVDNSLSAGARTVQIQYDASDNPYVAILDDGHGMAADELTNAMRHGSSNPTDQRGAHDLGRFGLGLKTASLSQSRQLTVVSKKEGAVSARCWDLDVVRDHGKWVVVVPDSDQLEELPMYRQLAAQNSGTLVVWKDLDRLTANAKDPQQEITTRMEPLFEHLALVFHRFTQKEGEHPAISISVNGLQLPPRDPFLGSNPYRQALEGQVITHARGRVEVSPFILPPISHLSMDEVELAGGREGLRGTQGFYIYRGRRLVIWGTWFRLVPKQEFYKLTRVRVDIPNSFDELWSLDIKKSAAYPPDVIRDRLKQLIPHFAEKSKKAIQYPGRKARTVAAVPLWNRFEPKHGTFTYQVNVDHPLIGQLSERLGPSDQRHLQMILEYLGSSIPFESIYADMCADQRRDSNAASIDELVEMAQCLLEVTGLDLATVLGIDPLSRFPANHDAIKERLNRV</sequence>
<dbReference type="Proteomes" id="UP001595740">
    <property type="component" value="Unassembled WGS sequence"/>
</dbReference>
<dbReference type="Pfam" id="PF13589">
    <property type="entry name" value="HATPase_c_3"/>
    <property type="match status" value="1"/>
</dbReference>
<evidence type="ECO:0000313" key="2">
    <source>
        <dbReference type="Proteomes" id="UP001595740"/>
    </source>
</evidence>
<dbReference type="RefSeq" id="WP_386757587.1">
    <property type="nucleotide sequence ID" value="NZ_JBHRXK010000001.1"/>
</dbReference>
<evidence type="ECO:0000313" key="1">
    <source>
        <dbReference type="EMBL" id="MFC3550095.1"/>
    </source>
</evidence>
<reference evidence="2" key="1">
    <citation type="journal article" date="2019" name="Int. J. Syst. Evol. Microbiol.">
        <title>The Global Catalogue of Microorganisms (GCM) 10K type strain sequencing project: providing services to taxonomists for standard genome sequencing and annotation.</title>
        <authorList>
            <consortium name="The Broad Institute Genomics Platform"/>
            <consortium name="The Broad Institute Genome Sequencing Center for Infectious Disease"/>
            <person name="Wu L."/>
            <person name="Ma J."/>
        </authorList>
    </citation>
    <scope>NUCLEOTIDE SEQUENCE [LARGE SCALE GENOMIC DNA]</scope>
    <source>
        <strain evidence="2">KCTC 42875</strain>
    </source>
</reference>
<name>A0ABV7RKP4_9GAMM</name>
<comment type="caution">
    <text evidence="1">The sequence shown here is derived from an EMBL/GenBank/DDBJ whole genome shotgun (WGS) entry which is preliminary data.</text>
</comment>
<keyword evidence="2" id="KW-1185">Reference proteome</keyword>